<dbReference type="EMBL" id="GAIX01014362">
    <property type="protein sequence ID" value="JAA78198.1"/>
    <property type="molecule type" value="Transcribed_RNA"/>
</dbReference>
<reference evidence="1" key="2">
    <citation type="submission" date="2013-05" db="EMBL/GenBank/DDBJ databases">
        <authorList>
            <person name="Carter J.-M."/>
            <person name="Baker S.C."/>
            <person name="Pink R."/>
            <person name="Carter D.R.F."/>
            <person name="Collins A."/>
            <person name="Tomlin J."/>
            <person name="Gibbs M."/>
            <person name="Breuker C.J."/>
        </authorList>
    </citation>
    <scope>NUCLEOTIDE SEQUENCE</scope>
    <source>
        <tissue evidence="1">Ovary</tissue>
    </source>
</reference>
<protein>
    <submittedName>
        <fullName evidence="1">Uncharacterized protein</fullName>
    </submittedName>
</protein>
<sequence length="81" mass="9343">MSKFHRTFRSNAYYHSTKLSADLKFVCYEVLNKVSSGLTGELSKAGHARKYTARFRQYYVINVQTVVFVVKNNGTFRVAIK</sequence>
<proteinExistence type="predicted"/>
<organism evidence="1">
    <name type="scientific">Pararge aegeria</name>
    <name type="common">speckled wood butterfly</name>
    <dbReference type="NCBI Taxonomy" id="116150"/>
    <lineage>
        <taxon>Eukaryota</taxon>
        <taxon>Metazoa</taxon>
        <taxon>Ecdysozoa</taxon>
        <taxon>Arthropoda</taxon>
        <taxon>Hexapoda</taxon>
        <taxon>Insecta</taxon>
        <taxon>Pterygota</taxon>
        <taxon>Neoptera</taxon>
        <taxon>Endopterygota</taxon>
        <taxon>Lepidoptera</taxon>
        <taxon>Glossata</taxon>
        <taxon>Ditrysia</taxon>
        <taxon>Papilionoidea</taxon>
        <taxon>Nymphalidae</taxon>
        <taxon>Satyrinae</taxon>
        <taxon>Satyrini</taxon>
        <taxon>Parargina</taxon>
        <taxon>Pararge</taxon>
    </lineage>
</organism>
<reference evidence="1" key="1">
    <citation type="journal article" date="2013" name="BMC Genomics">
        <title>Unscrambling butterfly oogenesis.</title>
        <authorList>
            <person name="Carter J.M."/>
            <person name="Baker S.C."/>
            <person name="Pink R."/>
            <person name="Carter D.R."/>
            <person name="Collins A."/>
            <person name="Tomlin J."/>
            <person name="Gibbs M."/>
            <person name="Breuker C.J."/>
        </authorList>
    </citation>
    <scope>NUCLEOTIDE SEQUENCE</scope>
    <source>
        <tissue evidence="1">Ovary</tissue>
    </source>
</reference>
<accession>S4NRP1</accession>
<evidence type="ECO:0000313" key="1">
    <source>
        <dbReference type="EMBL" id="JAA78198.1"/>
    </source>
</evidence>
<name>S4NRP1_9NEOP</name>
<dbReference type="AlphaFoldDB" id="S4NRP1"/>